<evidence type="ECO:0000256" key="3">
    <source>
        <dbReference type="ARBA" id="ARBA00022619"/>
    </source>
</evidence>
<name>A0A7S4ERD9_CHRCT</name>
<evidence type="ECO:0000313" key="10">
    <source>
        <dbReference type="EMBL" id="CAE0747673.1"/>
    </source>
</evidence>
<dbReference type="AlphaFoldDB" id="A0A7S4ERD9"/>
<comment type="catalytic activity">
    <reaction evidence="8">
        <text>D-ribulose 5-phosphate = (2S)-2-hydroxy-3-oxobutyl phosphate + formate + H(+)</text>
        <dbReference type="Rhea" id="RHEA:18457"/>
        <dbReference type="ChEBI" id="CHEBI:15378"/>
        <dbReference type="ChEBI" id="CHEBI:15740"/>
        <dbReference type="ChEBI" id="CHEBI:58121"/>
        <dbReference type="ChEBI" id="CHEBI:58830"/>
        <dbReference type="EC" id="4.1.99.12"/>
    </reaction>
</comment>
<evidence type="ECO:0000256" key="5">
    <source>
        <dbReference type="ARBA" id="ARBA00022842"/>
    </source>
</evidence>
<dbReference type="NCBIfam" id="TIGR00506">
    <property type="entry name" value="ribB"/>
    <property type="match status" value="1"/>
</dbReference>
<keyword evidence="3 8" id="KW-0686">Riboflavin biosynthesis</keyword>
<evidence type="ECO:0000256" key="1">
    <source>
        <dbReference type="ARBA" id="ARBA00001936"/>
    </source>
</evidence>
<dbReference type="FunFam" id="3.90.870.10:FF:000001">
    <property type="entry name" value="Riboflavin biosynthesis protein RibBA"/>
    <property type="match status" value="1"/>
</dbReference>
<evidence type="ECO:0000256" key="4">
    <source>
        <dbReference type="ARBA" id="ARBA00022723"/>
    </source>
</evidence>
<comment type="function">
    <text evidence="8">Catalyzes the conversion of D-ribulose 5-phosphate to formate and 3,4-dihydroxy-2-butanone 4-phosphate.</text>
</comment>
<reference evidence="10" key="1">
    <citation type="submission" date="2021-01" db="EMBL/GenBank/DDBJ databases">
        <authorList>
            <person name="Corre E."/>
            <person name="Pelletier E."/>
            <person name="Niang G."/>
            <person name="Scheremetjew M."/>
            <person name="Finn R."/>
            <person name="Kale V."/>
            <person name="Holt S."/>
            <person name="Cochrane G."/>
            <person name="Meng A."/>
            <person name="Brown T."/>
            <person name="Cohen L."/>
        </authorList>
    </citation>
    <scope>NUCLEOTIDE SEQUENCE</scope>
    <source>
        <strain evidence="10">CCMP645</strain>
    </source>
</reference>
<evidence type="ECO:0000256" key="2">
    <source>
        <dbReference type="ARBA" id="ARBA00004904"/>
    </source>
</evidence>
<dbReference type="InterPro" id="IPR000422">
    <property type="entry name" value="DHBP_synthase_RibB"/>
</dbReference>
<dbReference type="Gene3D" id="3.90.870.10">
    <property type="entry name" value="DHBP synthase"/>
    <property type="match status" value="1"/>
</dbReference>
<comment type="similarity">
    <text evidence="8">Belongs to the DHBP synthase family.</text>
</comment>
<dbReference type="GO" id="GO:0009231">
    <property type="term" value="P:riboflavin biosynthetic process"/>
    <property type="evidence" value="ECO:0007669"/>
    <property type="project" value="UniProtKB-UniPathway"/>
</dbReference>
<dbReference type="PANTHER" id="PTHR21327">
    <property type="entry name" value="GTP CYCLOHYDROLASE II-RELATED"/>
    <property type="match status" value="1"/>
</dbReference>
<gene>
    <name evidence="10" type="ORF">PCAR00345_LOCUS255</name>
</gene>
<comment type="pathway">
    <text evidence="2 8">Cofactor biosynthesis; riboflavin biosynthesis; 2-hydroxy-3-oxobutyl phosphate from D-ribulose 5-phosphate: step 1/1.</text>
</comment>
<evidence type="ECO:0000256" key="6">
    <source>
        <dbReference type="ARBA" id="ARBA00023211"/>
    </source>
</evidence>
<comment type="cofactor">
    <cofactor evidence="8">
        <name>Mg(2+)</name>
        <dbReference type="ChEBI" id="CHEBI:18420"/>
    </cofactor>
    <cofactor evidence="8">
        <name>Mn(2+)</name>
        <dbReference type="ChEBI" id="CHEBI:29035"/>
    </cofactor>
    <text evidence="8">Binds 2 divalent metal cations per subunit. Magnesium or manganese.</text>
</comment>
<dbReference type="EMBL" id="HBIZ01000475">
    <property type="protein sequence ID" value="CAE0747673.1"/>
    <property type="molecule type" value="Transcribed_RNA"/>
</dbReference>
<dbReference type="InterPro" id="IPR017945">
    <property type="entry name" value="DHBP_synth_RibB-like_a/b_dom"/>
</dbReference>
<evidence type="ECO:0000256" key="8">
    <source>
        <dbReference type="RuleBase" id="RU003843"/>
    </source>
</evidence>
<dbReference type="PANTHER" id="PTHR21327:SF18">
    <property type="entry name" value="3,4-DIHYDROXY-2-BUTANONE 4-PHOSPHATE SYNTHASE"/>
    <property type="match status" value="1"/>
</dbReference>
<keyword evidence="6 8" id="KW-0464">Manganese</keyword>
<dbReference type="Pfam" id="PF00926">
    <property type="entry name" value="DHBP_synthase"/>
    <property type="match status" value="1"/>
</dbReference>
<dbReference type="EC" id="4.1.99.12" evidence="8"/>
<feature type="region of interest" description="Disordered" evidence="9">
    <location>
        <begin position="1"/>
        <end position="28"/>
    </location>
</feature>
<protein>
    <recommendedName>
        <fullName evidence="8">3,4-dihydroxy-2-butanone 4-phosphate synthase</fullName>
        <shortName evidence="8">DHBP synthase</shortName>
        <ecNumber evidence="8">4.1.99.12</ecNumber>
    </recommendedName>
</protein>
<dbReference type="UniPathway" id="UPA00275">
    <property type="reaction ID" value="UER00399"/>
</dbReference>
<dbReference type="GO" id="GO:0046872">
    <property type="term" value="F:metal ion binding"/>
    <property type="evidence" value="ECO:0007669"/>
    <property type="project" value="UniProtKB-KW"/>
</dbReference>
<dbReference type="GO" id="GO:0005829">
    <property type="term" value="C:cytosol"/>
    <property type="evidence" value="ECO:0007669"/>
    <property type="project" value="TreeGrafter"/>
</dbReference>
<keyword evidence="4 8" id="KW-0479">Metal-binding</keyword>
<evidence type="ECO:0000256" key="9">
    <source>
        <dbReference type="SAM" id="MobiDB-lite"/>
    </source>
</evidence>
<keyword evidence="7 8" id="KW-0456">Lyase</keyword>
<evidence type="ECO:0000256" key="7">
    <source>
        <dbReference type="ARBA" id="ARBA00023239"/>
    </source>
</evidence>
<organism evidence="10">
    <name type="scientific">Chrysotila carterae</name>
    <name type="common">Marine alga</name>
    <name type="synonym">Syracosphaera carterae</name>
    <dbReference type="NCBI Taxonomy" id="13221"/>
    <lineage>
        <taxon>Eukaryota</taxon>
        <taxon>Haptista</taxon>
        <taxon>Haptophyta</taxon>
        <taxon>Prymnesiophyceae</taxon>
        <taxon>Isochrysidales</taxon>
        <taxon>Isochrysidaceae</taxon>
        <taxon>Chrysotila</taxon>
    </lineage>
</organism>
<dbReference type="SUPFAM" id="SSF55821">
    <property type="entry name" value="YrdC/RibB"/>
    <property type="match status" value="1"/>
</dbReference>
<dbReference type="HAMAP" id="MF_00180">
    <property type="entry name" value="RibB"/>
    <property type="match status" value="1"/>
</dbReference>
<accession>A0A7S4ERD9</accession>
<sequence>MAAGGAAEETAMTAQAQAEAAQAQAERAQTQAELALSQAEAAKLQAEAAQAQLGHRQLTTALAGRALPEPFGRESVIAAIEEIKAGRPIVVTDDESRENEGDLIMAAQHATQEWIAFIVRYSSGVICASLPGSRLDELQLPPMVINNEDPKQTAFCVTVDLKGGTTTGISAADRAATFRALADPNSKPSDFNRPGHVFPLRPRDGGVLERDGHTEATLDLVKLAGLDPCGILCEVVNDDGTMSRVPDLIPFCKRHGLVLTSIADLIAYRKEIGQ</sequence>
<proteinExistence type="inferred from homology"/>
<comment type="subunit">
    <text evidence="8">Homodimer.</text>
</comment>
<dbReference type="GO" id="GO:0008686">
    <property type="term" value="F:3,4-dihydroxy-2-butanone-4-phosphate synthase activity"/>
    <property type="evidence" value="ECO:0007669"/>
    <property type="project" value="UniProtKB-EC"/>
</dbReference>
<keyword evidence="5 8" id="KW-0460">Magnesium</keyword>
<comment type="cofactor">
    <cofactor evidence="1">
        <name>Mn(2+)</name>
        <dbReference type="ChEBI" id="CHEBI:29035"/>
    </cofactor>
</comment>